<feature type="domain" description="Squalene cyclase C-terminal" evidence="3">
    <location>
        <begin position="87"/>
        <end position="430"/>
    </location>
</feature>
<evidence type="ECO:0000313" key="4">
    <source>
        <dbReference type="EMBL" id="CAA7017287.1"/>
    </source>
</evidence>
<dbReference type="Proteomes" id="UP000467841">
    <property type="component" value="Unassembled WGS sequence"/>
</dbReference>
<comment type="caution">
    <text evidence="4">The sequence shown here is derived from an EMBL/GenBank/DDBJ whole genome shotgun (WGS) entry which is preliminary data.</text>
</comment>
<name>A0A6D2HRP7_9BRAS</name>
<dbReference type="GO" id="GO:0016104">
    <property type="term" value="P:triterpenoid biosynthetic process"/>
    <property type="evidence" value="ECO:0007669"/>
    <property type="project" value="InterPro"/>
</dbReference>
<dbReference type="InterPro" id="IPR008930">
    <property type="entry name" value="Terpenoid_cyclase/PrenylTrfase"/>
</dbReference>
<protein>
    <recommendedName>
        <fullName evidence="3">Squalene cyclase C-terminal domain-containing protein</fullName>
    </recommendedName>
</protein>
<dbReference type="InterPro" id="IPR018333">
    <property type="entry name" value="Squalene_cyclase"/>
</dbReference>
<dbReference type="EMBL" id="CACVBM020000310">
    <property type="protein sequence ID" value="CAA7017287.1"/>
    <property type="molecule type" value="Genomic_DNA"/>
</dbReference>
<accession>A0A6D2HRP7</accession>
<organism evidence="4 5">
    <name type="scientific">Microthlaspi erraticum</name>
    <dbReference type="NCBI Taxonomy" id="1685480"/>
    <lineage>
        <taxon>Eukaryota</taxon>
        <taxon>Viridiplantae</taxon>
        <taxon>Streptophyta</taxon>
        <taxon>Embryophyta</taxon>
        <taxon>Tracheophyta</taxon>
        <taxon>Spermatophyta</taxon>
        <taxon>Magnoliopsida</taxon>
        <taxon>eudicotyledons</taxon>
        <taxon>Gunneridae</taxon>
        <taxon>Pentapetalae</taxon>
        <taxon>rosids</taxon>
        <taxon>malvids</taxon>
        <taxon>Brassicales</taxon>
        <taxon>Brassicaceae</taxon>
        <taxon>Coluteocarpeae</taxon>
        <taxon>Microthlaspi</taxon>
    </lineage>
</organism>
<comment type="similarity">
    <text evidence="1">Belongs to the terpene cyclase/mutase family.</text>
</comment>
<gene>
    <name evidence="4" type="ORF">MERR_LOCUS4522</name>
</gene>
<proteinExistence type="inferred from homology"/>
<dbReference type="PANTHER" id="PTHR11764:SF49">
    <property type="entry name" value="ARABIDIOL SYNTHASE-RELATED"/>
    <property type="match status" value="1"/>
</dbReference>
<dbReference type="Pfam" id="PF13243">
    <property type="entry name" value="SQHop_cyclase_C"/>
    <property type="match status" value="1"/>
</dbReference>
<keyword evidence="2" id="KW-0677">Repeat</keyword>
<dbReference type="SUPFAM" id="SSF48239">
    <property type="entry name" value="Terpenoid cyclases/Protein prenyltransferases"/>
    <property type="match status" value="1"/>
</dbReference>
<evidence type="ECO:0000256" key="1">
    <source>
        <dbReference type="ARBA" id="ARBA00009755"/>
    </source>
</evidence>
<dbReference type="Gene3D" id="1.50.10.20">
    <property type="match status" value="1"/>
</dbReference>
<sequence>MFSESILNQWPFNKLIRQRALRTTMKLLHYHDEATRYITGGSVPKAFHMLACWVEDPDGDYFKKHLTRVPDFIWIGEDGLKIQSFGSQLWDTALSLQVLILLDGVDDDVVHDDIKSTLLKGYSYLRKSQVTENPPGDHMKMFRHIAKGGWTFSDQDQGWPVSDCTAESLECCLFFESMPSEFIGDKMNVEKLYDAVNFLLYLQSANGAITAWQPADGKAWLEWLSPVEFIEDAVVEHEYVECTGSAIVAMAQFVKQFPEYRKEDVKRFITKGLKYIEDMQLVDGSWYGNWGVCFIYGTFFAVRGLVAAGKTYNNCEAVRRAVRFILATQNSEGGWGESYLSCPSKKYTPLPGNRTNVVNTGQALMVLIMGDQMKRDPLPVHRAAKVLINSQLDDGDFPQEEIMAVFKMNVMLHFPTYRNIFSLWALTHYTRTMRRLFP</sequence>
<dbReference type="InterPro" id="IPR002365">
    <property type="entry name" value="Terpene_synthase_CS"/>
</dbReference>
<dbReference type="GO" id="GO:0042300">
    <property type="term" value="F:beta-amyrin synthase activity"/>
    <property type="evidence" value="ECO:0007669"/>
    <property type="project" value="TreeGrafter"/>
</dbReference>
<dbReference type="InterPro" id="IPR032696">
    <property type="entry name" value="SQ_cyclase_C"/>
</dbReference>
<dbReference type="FunFam" id="1.50.10.20:FF:000011">
    <property type="entry name" value="Terpene cyclase/mutase family member"/>
    <property type="match status" value="1"/>
</dbReference>
<dbReference type="GO" id="GO:0005811">
    <property type="term" value="C:lipid droplet"/>
    <property type="evidence" value="ECO:0007669"/>
    <property type="project" value="InterPro"/>
</dbReference>
<evidence type="ECO:0000313" key="5">
    <source>
        <dbReference type="Proteomes" id="UP000467841"/>
    </source>
</evidence>
<reference evidence="4" key="1">
    <citation type="submission" date="2020-01" db="EMBL/GenBank/DDBJ databases">
        <authorList>
            <person name="Mishra B."/>
        </authorList>
    </citation>
    <scope>NUCLEOTIDE SEQUENCE [LARGE SCALE GENOMIC DNA]</scope>
</reference>
<dbReference type="OrthoDB" id="21502at2759"/>
<dbReference type="PROSITE" id="PS01074">
    <property type="entry name" value="TERPENE_SYNTHASES"/>
    <property type="match status" value="1"/>
</dbReference>
<evidence type="ECO:0000256" key="2">
    <source>
        <dbReference type="ARBA" id="ARBA00022737"/>
    </source>
</evidence>
<evidence type="ECO:0000259" key="3">
    <source>
        <dbReference type="Pfam" id="PF13243"/>
    </source>
</evidence>
<dbReference type="PANTHER" id="PTHR11764">
    <property type="entry name" value="TERPENE CYCLASE/MUTASE FAMILY MEMBER"/>
    <property type="match status" value="1"/>
</dbReference>
<dbReference type="AlphaFoldDB" id="A0A6D2HRP7"/>
<keyword evidence="5" id="KW-1185">Reference proteome</keyword>
<dbReference type="NCBIfam" id="TIGR01787">
    <property type="entry name" value="squalene_cyclas"/>
    <property type="match status" value="1"/>
</dbReference>